<dbReference type="InterPro" id="IPR050678">
    <property type="entry name" value="DNA_Partitioning_ATPase"/>
</dbReference>
<dbReference type="Proteomes" id="UP000718564">
    <property type="component" value="Unassembled WGS sequence"/>
</dbReference>
<accession>A0ABX1PAR8</accession>
<gene>
    <name evidence="2" type="ORF">DP116_19680</name>
</gene>
<dbReference type="CDD" id="cd02042">
    <property type="entry name" value="ParAB_family"/>
    <property type="match status" value="1"/>
</dbReference>
<dbReference type="InterPro" id="IPR025669">
    <property type="entry name" value="AAA_dom"/>
</dbReference>
<dbReference type="SUPFAM" id="SSF52540">
    <property type="entry name" value="P-loop containing nucleoside triphosphate hydrolases"/>
    <property type="match status" value="1"/>
</dbReference>
<dbReference type="RefSeq" id="WP_169156781.1">
    <property type="nucleotide sequence ID" value="NZ_CAWPJE010000166.1"/>
</dbReference>
<feature type="domain" description="AAA" evidence="1">
    <location>
        <begin position="1"/>
        <end position="180"/>
    </location>
</feature>
<dbReference type="PANTHER" id="PTHR13696">
    <property type="entry name" value="P-LOOP CONTAINING NUCLEOSIDE TRIPHOSPHATE HYDROLASE"/>
    <property type="match status" value="1"/>
</dbReference>
<dbReference type="PANTHER" id="PTHR13696:SF99">
    <property type="entry name" value="COBYRINIC ACID AC-DIAMIDE SYNTHASE"/>
    <property type="match status" value="1"/>
</dbReference>
<evidence type="ECO:0000259" key="1">
    <source>
        <dbReference type="Pfam" id="PF13614"/>
    </source>
</evidence>
<sequence length="284" mass="32256">MKVLAVYHNKGGVGKTTTVINLAAALSKKNKRVLVIDLDSQANTTFATGLVKFQDEIHDNLKDNYIYQVIASRNDYSISEVARKSEFTNPPFYVIPSHIDLMEHEQELIQQPQALTRLLKKLDEVRKQYDVVLIDTPPSLNLYARIALITADYLLIPSDLRPFANEGLRNVRRFVNDVNEFRDSIKKDPIEILGVIASKVGTSPKFVEYTLPKMIETVEKHYGFPVLNSKIFERRETSKAIERLAEVGDLLIPDPISILDYEPNSPAAEEFKDLAKEVMQLARI</sequence>
<reference evidence="2 3" key="1">
    <citation type="submission" date="2018-06" db="EMBL/GenBank/DDBJ databases">
        <title>Comparative genomics of Brasilonema spp. strains.</title>
        <authorList>
            <person name="Alvarenga D.O."/>
            <person name="Fiore M.F."/>
            <person name="Varani A.M."/>
        </authorList>
    </citation>
    <scope>NUCLEOTIDE SEQUENCE [LARGE SCALE GENOMIC DNA]</scope>
    <source>
        <strain evidence="2 3">SPC951</strain>
    </source>
</reference>
<dbReference type="EMBL" id="QMEB01000172">
    <property type="protein sequence ID" value="NMG21549.1"/>
    <property type="molecule type" value="Genomic_DNA"/>
</dbReference>
<keyword evidence="3" id="KW-1185">Reference proteome</keyword>
<dbReference type="Gene3D" id="3.40.50.300">
    <property type="entry name" value="P-loop containing nucleotide triphosphate hydrolases"/>
    <property type="match status" value="1"/>
</dbReference>
<proteinExistence type="predicted"/>
<name>A0ABX1PAR8_9CYAN</name>
<evidence type="ECO:0000313" key="3">
    <source>
        <dbReference type="Proteomes" id="UP000718564"/>
    </source>
</evidence>
<dbReference type="Pfam" id="PF13614">
    <property type="entry name" value="AAA_31"/>
    <property type="match status" value="1"/>
</dbReference>
<protein>
    <recommendedName>
        <fullName evidence="1">AAA domain-containing protein</fullName>
    </recommendedName>
</protein>
<evidence type="ECO:0000313" key="2">
    <source>
        <dbReference type="EMBL" id="NMG21549.1"/>
    </source>
</evidence>
<organism evidence="2 3">
    <name type="scientific">Brasilonema bromeliae SPC951</name>
    <dbReference type="NCBI Taxonomy" id="385972"/>
    <lineage>
        <taxon>Bacteria</taxon>
        <taxon>Bacillati</taxon>
        <taxon>Cyanobacteriota</taxon>
        <taxon>Cyanophyceae</taxon>
        <taxon>Nostocales</taxon>
        <taxon>Scytonemataceae</taxon>
        <taxon>Brasilonema</taxon>
        <taxon>Bromeliae group (in: Brasilonema)</taxon>
    </lineage>
</organism>
<comment type="caution">
    <text evidence="2">The sequence shown here is derived from an EMBL/GenBank/DDBJ whole genome shotgun (WGS) entry which is preliminary data.</text>
</comment>
<dbReference type="InterPro" id="IPR027417">
    <property type="entry name" value="P-loop_NTPase"/>
</dbReference>